<sequence length="144" mass="16416">MIYTGQELFLKQLNEPAISDLITSSNIQRCKPMVNFKDLESFIGLNESLQDRCDPISVFYEPYSEKHLSFSFPIPYCSIQDSIKVKKITNVNVSTINLNASNETTNDPKKTRKNLNMKNPLPPNSNSITFTTRVLSRNLLPQTQ</sequence>
<dbReference type="AlphaFoldDB" id="D2UXY1"/>
<dbReference type="GeneID" id="8859028"/>
<feature type="compositionally biased region" description="Low complexity" evidence="1">
    <location>
        <begin position="116"/>
        <end position="127"/>
    </location>
</feature>
<proteinExistence type="predicted"/>
<accession>D2UXY1</accession>
<feature type="region of interest" description="Disordered" evidence="1">
    <location>
        <begin position="101"/>
        <end position="127"/>
    </location>
</feature>
<reference evidence="2 3" key="1">
    <citation type="journal article" date="2010" name="Cell">
        <title>The genome of Naegleria gruberi illuminates early eukaryotic versatility.</title>
        <authorList>
            <person name="Fritz-Laylin L.K."/>
            <person name="Prochnik S.E."/>
            <person name="Ginger M.L."/>
            <person name="Dacks J.B."/>
            <person name="Carpenter M.L."/>
            <person name="Field M.C."/>
            <person name="Kuo A."/>
            <person name="Paredez A."/>
            <person name="Chapman J."/>
            <person name="Pham J."/>
            <person name="Shu S."/>
            <person name="Neupane R."/>
            <person name="Cipriano M."/>
            <person name="Mancuso J."/>
            <person name="Tu H."/>
            <person name="Salamov A."/>
            <person name="Lindquist E."/>
            <person name="Shapiro H."/>
            <person name="Lucas S."/>
            <person name="Grigoriev I.V."/>
            <person name="Cande W.Z."/>
            <person name="Fulton C."/>
            <person name="Rokhsar D.S."/>
            <person name="Dawson S.C."/>
        </authorList>
    </citation>
    <scope>NUCLEOTIDE SEQUENCE [LARGE SCALE GENOMIC DNA]</scope>
    <source>
        <strain evidence="2 3">NEG-M</strain>
    </source>
</reference>
<evidence type="ECO:0000256" key="1">
    <source>
        <dbReference type="SAM" id="MobiDB-lite"/>
    </source>
</evidence>
<organism evidence="3">
    <name type="scientific">Naegleria gruberi</name>
    <name type="common">Amoeba</name>
    <dbReference type="NCBI Taxonomy" id="5762"/>
    <lineage>
        <taxon>Eukaryota</taxon>
        <taxon>Discoba</taxon>
        <taxon>Heterolobosea</taxon>
        <taxon>Tetramitia</taxon>
        <taxon>Eutetramitia</taxon>
        <taxon>Vahlkampfiidae</taxon>
        <taxon>Naegleria</taxon>
    </lineage>
</organism>
<gene>
    <name evidence="2" type="ORF">NAEGRDRAFT_61278</name>
</gene>
<dbReference type="KEGG" id="ngr:NAEGRDRAFT_61278"/>
<evidence type="ECO:0000313" key="2">
    <source>
        <dbReference type="EMBL" id="EFC50371.1"/>
    </source>
</evidence>
<keyword evidence="3" id="KW-1185">Reference proteome</keyword>
<dbReference type="Proteomes" id="UP000006671">
    <property type="component" value="Unassembled WGS sequence"/>
</dbReference>
<evidence type="ECO:0000313" key="3">
    <source>
        <dbReference type="Proteomes" id="UP000006671"/>
    </source>
</evidence>
<dbReference type="RefSeq" id="XP_002683115.1">
    <property type="nucleotide sequence ID" value="XM_002683069.1"/>
</dbReference>
<dbReference type="VEuPathDB" id="AmoebaDB:NAEGRDRAFT_61278"/>
<dbReference type="InParanoid" id="D2UXY1"/>
<dbReference type="EMBL" id="GG738845">
    <property type="protein sequence ID" value="EFC50371.1"/>
    <property type="molecule type" value="Genomic_DNA"/>
</dbReference>
<name>D2UXY1_NAEGR</name>
<protein>
    <submittedName>
        <fullName evidence="2">Predicted protein</fullName>
    </submittedName>
</protein>